<dbReference type="Pfam" id="PF10055">
    <property type="entry name" value="DUF2292"/>
    <property type="match status" value="1"/>
</dbReference>
<organism evidence="1 2">
    <name type="scientific">Romboutsia maritimum</name>
    <dbReference type="NCBI Taxonomy" id="2020948"/>
    <lineage>
        <taxon>Bacteria</taxon>
        <taxon>Bacillati</taxon>
        <taxon>Bacillota</taxon>
        <taxon>Clostridia</taxon>
        <taxon>Peptostreptococcales</taxon>
        <taxon>Peptostreptococcaceae</taxon>
        <taxon>Romboutsia</taxon>
    </lineage>
</organism>
<dbReference type="EMBL" id="NOJZ02000008">
    <property type="protein sequence ID" value="RDY23717.1"/>
    <property type="molecule type" value="Genomic_DNA"/>
</dbReference>
<protein>
    <submittedName>
        <fullName evidence="1">DUF2292 domain-containing protein</fullName>
    </submittedName>
</protein>
<accession>A0A371ITA5</accession>
<gene>
    <name evidence="1" type="ORF">CHF27_006200</name>
</gene>
<sequence>MAATRQLEINEKEAKLIELIRDLKFGEMRIVIQDGLAIRIEQITKSVKL</sequence>
<reference evidence="1 2" key="1">
    <citation type="journal article" date="2017" name="Genome Announc.">
        <title>Draft Genome Sequence of Romboutsia maritimum sp. nov. Strain CCRI-22766(T), Isolated from Coastal Estuarine Mud.</title>
        <authorList>
            <person name="Maheux A.F."/>
            <person name="Boudreau D.K."/>
            <person name="Berube E."/>
            <person name="Boissinot M."/>
            <person name="Raymond F."/>
            <person name="Brodeur S."/>
            <person name="Corbeil J."/>
            <person name="Brightwell G."/>
            <person name="Broda D."/>
            <person name="Omar R.F."/>
            <person name="Bergeron M.G."/>
        </authorList>
    </citation>
    <scope>NUCLEOTIDE SEQUENCE [LARGE SCALE GENOMIC DNA]</scope>
    <source>
        <strain evidence="1 2">CCRI-22766</strain>
    </source>
</reference>
<dbReference type="InterPro" id="IPR018743">
    <property type="entry name" value="DUF2292"/>
</dbReference>
<dbReference type="RefSeq" id="WP_095406252.1">
    <property type="nucleotide sequence ID" value="NZ_NOJZ02000008.1"/>
</dbReference>
<dbReference type="OrthoDB" id="1957646at2"/>
<dbReference type="Proteomes" id="UP000243494">
    <property type="component" value="Unassembled WGS sequence"/>
</dbReference>
<keyword evidence="2" id="KW-1185">Reference proteome</keyword>
<evidence type="ECO:0000313" key="2">
    <source>
        <dbReference type="Proteomes" id="UP000243494"/>
    </source>
</evidence>
<comment type="caution">
    <text evidence="1">The sequence shown here is derived from an EMBL/GenBank/DDBJ whole genome shotgun (WGS) entry which is preliminary data.</text>
</comment>
<proteinExistence type="predicted"/>
<evidence type="ECO:0000313" key="1">
    <source>
        <dbReference type="EMBL" id="RDY23717.1"/>
    </source>
</evidence>
<name>A0A371ITA5_9FIRM</name>
<dbReference type="AlphaFoldDB" id="A0A371ITA5"/>